<dbReference type="PANTHER" id="PTHR47326">
    <property type="entry name" value="TRANSPOSABLE ELEMENT TC3 TRANSPOSASE-LIKE PROTEIN"/>
    <property type="match status" value="1"/>
</dbReference>
<evidence type="ECO:0008006" key="3">
    <source>
        <dbReference type="Google" id="ProtNLM"/>
    </source>
</evidence>
<dbReference type="EMBL" id="KK111193">
    <property type="protein sequence ID" value="EZA46460.1"/>
    <property type="molecule type" value="Genomic_DNA"/>
</dbReference>
<gene>
    <name evidence="1" type="ORF">X777_00136</name>
</gene>
<protein>
    <recommendedName>
        <fullName evidence="3">DUF4817 domain-containing protein</fullName>
    </recommendedName>
</protein>
<dbReference type="PANTHER" id="PTHR47326:SF1">
    <property type="entry name" value="HTH PSQ-TYPE DOMAIN-CONTAINING PROTEIN"/>
    <property type="match status" value="1"/>
</dbReference>
<keyword evidence="2" id="KW-1185">Reference proteome</keyword>
<evidence type="ECO:0000313" key="2">
    <source>
        <dbReference type="Proteomes" id="UP000053097"/>
    </source>
</evidence>
<accession>A0A026VS42</accession>
<sequence>MPDYSPNKIVDILILGECRRNYMRAAVLYRRRFPRRQHPNHTRIRKINLRRQRRRYDDNNHAMNPRFLAVVAIVHFNSHVSLREIQHTVGIPRSTAGRHLKAVRYHPYHITLNQALTEQDGRDDYCFVSGRHNKSETMVNFSITYPSVMKLLSTILGY</sequence>
<organism evidence="1 2">
    <name type="scientific">Ooceraea biroi</name>
    <name type="common">Clonal raider ant</name>
    <name type="synonym">Cerapachys biroi</name>
    <dbReference type="NCBI Taxonomy" id="2015173"/>
    <lineage>
        <taxon>Eukaryota</taxon>
        <taxon>Metazoa</taxon>
        <taxon>Ecdysozoa</taxon>
        <taxon>Arthropoda</taxon>
        <taxon>Hexapoda</taxon>
        <taxon>Insecta</taxon>
        <taxon>Pterygota</taxon>
        <taxon>Neoptera</taxon>
        <taxon>Endopterygota</taxon>
        <taxon>Hymenoptera</taxon>
        <taxon>Apocrita</taxon>
        <taxon>Aculeata</taxon>
        <taxon>Formicoidea</taxon>
        <taxon>Formicidae</taxon>
        <taxon>Dorylinae</taxon>
        <taxon>Ooceraea</taxon>
    </lineage>
</organism>
<name>A0A026VS42_OOCBI</name>
<dbReference type="AlphaFoldDB" id="A0A026VS42"/>
<evidence type="ECO:0000313" key="1">
    <source>
        <dbReference type="EMBL" id="EZA46460.1"/>
    </source>
</evidence>
<proteinExistence type="predicted"/>
<reference evidence="1 2" key="1">
    <citation type="journal article" date="2014" name="Curr. Biol.">
        <title>The genome of the clonal raider ant Cerapachys biroi.</title>
        <authorList>
            <person name="Oxley P.R."/>
            <person name="Ji L."/>
            <person name="Fetter-Pruneda I."/>
            <person name="McKenzie S.K."/>
            <person name="Li C."/>
            <person name="Hu H."/>
            <person name="Zhang G."/>
            <person name="Kronauer D.J."/>
        </authorList>
    </citation>
    <scope>NUCLEOTIDE SEQUENCE [LARGE SCALE GENOMIC DNA]</scope>
</reference>
<dbReference type="Proteomes" id="UP000053097">
    <property type="component" value="Unassembled WGS sequence"/>
</dbReference>
<dbReference type="OrthoDB" id="7545861at2759"/>